<dbReference type="Proteomes" id="UP000334820">
    <property type="component" value="Unassembled WGS sequence"/>
</dbReference>
<protein>
    <submittedName>
        <fullName evidence="1">Uncharacterized protein</fullName>
    </submittedName>
</protein>
<evidence type="ECO:0000313" key="2">
    <source>
        <dbReference type="Proteomes" id="UP000334820"/>
    </source>
</evidence>
<organism evidence="1 2">
    <name type="scientific">Thermogemmatispora aurantia</name>
    <dbReference type="NCBI Taxonomy" id="2045279"/>
    <lineage>
        <taxon>Bacteria</taxon>
        <taxon>Bacillati</taxon>
        <taxon>Chloroflexota</taxon>
        <taxon>Ktedonobacteria</taxon>
        <taxon>Thermogemmatisporales</taxon>
        <taxon>Thermogemmatisporaceae</taxon>
        <taxon>Thermogemmatispora</taxon>
    </lineage>
</organism>
<proteinExistence type="predicted"/>
<reference evidence="1 2" key="1">
    <citation type="journal article" date="2019" name="Int. J. Syst. Evol. Microbiol.">
        <title>Thermogemmatispora aurantia sp. nov. and Thermogemmatispora argillosa sp. nov., within the class Ktedonobacteria, and emended description of the genus Thermogemmatispora.</title>
        <authorList>
            <person name="Zheng Y."/>
            <person name="Wang C.M."/>
            <person name="Sakai Y."/>
            <person name="Abe K."/>
            <person name="Yokota A."/>
            <person name="Yabe S."/>
        </authorList>
    </citation>
    <scope>NUCLEOTIDE SEQUENCE [LARGE SCALE GENOMIC DNA]</scope>
    <source>
        <strain evidence="1 2">A1-2</strain>
    </source>
</reference>
<comment type="caution">
    <text evidence="1">The sequence shown here is derived from an EMBL/GenBank/DDBJ whole genome shotgun (WGS) entry which is preliminary data.</text>
</comment>
<dbReference type="AlphaFoldDB" id="A0A5J4JW45"/>
<gene>
    <name evidence="1" type="ORF">KTAU_04260</name>
</gene>
<keyword evidence="2" id="KW-1185">Reference proteome</keyword>
<dbReference type="EMBL" id="BKZV01000001">
    <property type="protein sequence ID" value="GER81788.1"/>
    <property type="molecule type" value="Genomic_DNA"/>
</dbReference>
<sequence>MSSGEKLRAEEGRKERLRACPEVGFRSFRIFPAIDSPAISRLLALQAGHPSLTSQVLEALAAVSKAQG</sequence>
<accession>A0A5J4JW45</accession>
<evidence type="ECO:0000313" key="1">
    <source>
        <dbReference type="EMBL" id="GER81788.1"/>
    </source>
</evidence>
<name>A0A5J4JW45_9CHLR</name>